<dbReference type="PANTHER" id="PTHR11353">
    <property type="entry name" value="CHAPERONIN"/>
    <property type="match status" value="1"/>
</dbReference>
<keyword evidence="4" id="KW-0963">Cytoplasm</keyword>
<reference evidence="14" key="1">
    <citation type="submission" date="2022-11" db="UniProtKB">
        <authorList>
            <consortium name="WormBaseParasite"/>
        </authorList>
    </citation>
    <scope>IDENTIFICATION</scope>
</reference>
<dbReference type="Gene3D" id="1.10.560.10">
    <property type="entry name" value="GroEL-like equatorial domain"/>
    <property type="match status" value="1"/>
</dbReference>
<sequence>MALSIPKSGYARFLKEGAQHFKGAEEAVQRNIEACTELSSQIQSAFGPRGMNKMIINHIEKLFVTNDAGTILKELEVQHPAAKMLVMATQMQEKQIGDGTNTVVIFGAALLEHASQLLNMGLSPSEIADGYEKAVDKTLEILPSLVVKKADDLRDVELVQKYLKSAVMSKQYDNVDFITHLVAKACVQIVPTNTYNFNVDNIRVCKILGGSVQASKTMNGMVFQRGAEGEIKKVDKARIAVYTCPFDLTQTETKGTVLLESADELLKFSAGEEAEVEVVVKALADNGVNVVVAAGKFGDLYVHFLNKYKIMGVRLTSKFDLRRLCRTTGAQAQARVEIKNSSLQCVPPRTSYGECDRVYRDEIGETEVTIFDKLSERGHVATIVIRGSSQSRMDDIERAIDDAINTYKALTRDCQLLPGAGAVEVELARQIESFGEKCAGLEQYSIKKFAHALEALPKQIAENAGLDPTEVLSKIYAAHQEGQQNAGIDLISGEVIDVVQENIYDLYSGKKSAIKLAADAAMTILKVDQIIMSKQASGGPAARPPKPTDGADEE</sequence>
<comment type="similarity">
    <text evidence="2 11">Belongs to the TCP-1 chaperonin family.</text>
</comment>
<comment type="subunit">
    <text evidence="10">Heterooligomeric complex.</text>
</comment>
<dbReference type="AlphaFoldDB" id="A0A915Q5C0"/>
<proteinExistence type="inferred from homology"/>
<evidence type="ECO:0000256" key="4">
    <source>
        <dbReference type="ARBA" id="ARBA00022490"/>
    </source>
</evidence>
<evidence type="ECO:0000256" key="9">
    <source>
        <dbReference type="ARBA" id="ARBA00058723"/>
    </source>
</evidence>
<dbReference type="NCBIfam" id="TIGR02346">
    <property type="entry name" value="chap_CCT_theta"/>
    <property type="match status" value="1"/>
</dbReference>
<dbReference type="InterPro" id="IPR002194">
    <property type="entry name" value="Chaperonin_TCP-1_CS"/>
</dbReference>
<dbReference type="GO" id="GO:0005524">
    <property type="term" value="F:ATP binding"/>
    <property type="evidence" value="ECO:0007669"/>
    <property type="project" value="UniProtKB-KW"/>
</dbReference>
<dbReference type="InterPro" id="IPR027409">
    <property type="entry name" value="GroEL-like_apical_dom_sf"/>
</dbReference>
<evidence type="ECO:0000313" key="13">
    <source>
        <dbReference type="Proteomes" id="UP000887581"/>
    </source>
</evidence>
<dbReference type="GO" id="GO:0016887">
    <property type="term" value="F:ATP hydrolysis activity"/>
    <property type="evidence" value="ECO:0007669"/>
    <property type="project" value="InterPro"/>
</dbReference>
<dbReference type="SUPFAM" id="SSF54849">
    <property type="entry name" value="GroEL-intermediate domain like"/>
    <property type="match status" value="1"/>
</dbReference>
<keyword evidence="13" id="KW-1185">Reference proteome</keyword>
<dbReference type="GO" id="GO:0005737">
    <property type="term" value="C:cytoplasm"/>
    <property type="evidence" value="ECO:0007669"/>
    <property type="project" value="UniProtKB-SubCell"/>
</dbReference>
<comment type="function">
    <text evidence="9">Molecular chaperone; assists the folding of proteins upon ATP hydrolysis. Known to play a role, in vitro, in the folding of actin and tubulin. Required for correct subcellular localization of pgl-1.</text>
</comment>
<dbReference type="SUPFAM" id="SSF48592">
    <property type="entry name" value="GroEL equatorial domain-like"/>
    <property type="match status" value="1"/>
</dbReference>
<dbReference type="GO" id="GO:0051082">
    <property type="term" value="F:unfolded protein binding"/>
    <property type="evidence" value="ECO:0007669"/>
    <property type="project" value="InterPro"/>
</dbReference>
<dbReference type="FunFam" id="3.50.7.10:FF:000008">
    <property type="entry name" value="T-complex protein 1 subunit theta"/>
    <property type="match status" value="1"/>
</dbReference>
<dbReference type="Pfam" id="PF00118">
    <property type="entry name" value="Cpn60_TCP1"/>
    <property type="match status" value="1"/>
</dbReference>
<evidence type="ECO:0000256" key="6">
    <source>
        <dbReference type="ARBA" id="ARBA00022840"/>
    </source>
</evidence>
<protein>
    <recommendedName>
        <fullName evidence="3">T-complex protein 1 subunit theta</fullName>
    </recommendedName>
    <alternativeName>
        <fullName evidence="8">CCT-theta</fullName>
    </alternativeName>
</protein>
<evidence type="ECO:0000256" key="3">
    <source>
        <dbReference type="ARBA" id="ARBA00016981"/>
    </source>
</evidence>
<organism evidence="13 14">
    <name type="scientific">Setaria digitata</name>
    <dbReference type="NCBI Taxonomy" id="48799"/>
    <lineage>
        <taxon>Eukaryota</taxon>
        <taxon>Metazoa</taxon>
        <taxon>Ecdysozoa</taxon>
        <taxon>Nematoda</taxon>
        <taxon>Chromadorea</taxon>
        <taxon>Rhabditida</taxon>
        <taxon>Spirurina</taxon>
        <taxon>Spiruromorpha</taxon>
        <taxon>Filarioidea</taxon>
        <taxon>Setariidae</taxon>
        <taxon>Setaria</taxon>
    </lineage>
</organism>
<name>A0A915Q5C0_9BILA</name>
<dbReference type="InterPro" id="IPR027410">
    <property type="entry name" value="TCP-1-like_intermed_sf"/>
</dbReference>
<evidence type="ECO:0000256" key="5">
    <source>
        <dbReference type="ARBA" id="ARBA00022741"/>
    </source>
</evidence>
<feature type="region of interest" description="Disordered" evidence="12">
    <location>
        <begin position="535"/>
        <end position="554"/>
    </location>
</feature>
<evidence type="ECO:0000256" key="12">
    <source>
        <dbReference type="SAM" id="MobiDB-lite"/>
    </source>
</evidence>
<dbReference type="Gene3D" id="3.50.7.10">
    <property type="entry name" value="GroEL"/>
    <property type="match status" value="1"/>
</dbReference>
<evidence type="ECO:0000256" key="11">
    <source>
        <dbReference type="RuleBase" id="RU004187"/>
    </source>
</evidence>
<keyword evidence="5 11" id="KW-0547">Nucleotide-binding</keyword>
<dbReference type="CDD" id="cd03341">
    <property type="entry name" value="TCP1_theta"/>
    <property type="match status" value="1"/>
</dbReference>
<dbReference type="Proteomes" id="UP000887581">
    <property type="component" value="Unplaced"/>
</dbReference>
<dbReference type="WBParaSite" id="sdigi.contig99.g4293.t1">
    <property type="protein sequence ID" value="sdigi.contig99.g4293.t1"/>
    <property type="gene ID" value="sdigi.contig99.g4293"/>
</dbReference>
<dbReference type="SUPFAM" id="SSF52029">
    <property type="entry name" value="GroEL apical domain-like"/>
    <property type="match status" value="1"/>
</dbReference>
<dbReference type="PRINTS" id="PR00304">
    <property type="entry name" value="TCOMPLEXTCP1"/>
</dbReference>
<evidence type="ECO:0000256" key="10">
    <source>
        <dbReference type="ARBA" id="ARBA00064252"/>
    </source>
</evidence>
<keyword evidence="7 11" id="KW-0143">Chaperone</keyword>
<dbReference type="Gene3D" id="3.30.260.10">
    <property type="entry name" value="TCP-1-like chaperonin intermediate domain"/>
    <property type="match status" value="1"/>
</dbReference>
<evidence type="ECO:0000256" key="2">
    <source>
        <dbReference type="ARBA" id="ARBA00008020"/>
    </source>
</evidence>
<comment type="subcellular location">
    <subcellularLocation>
        <location evidence="1">Cytoplasm</location>
    </subcellularLocation>
</comment>
<keyword evidence="6 11" id="KW-0067">ATP-binding</keyword>
<dbReference type="InterPro" id="IPR002423">
    <property type="entry name" value="Cpn60/GroEL/TCP-1"/>
</dbReference>
<evidence type="ECO:0000313" key="14">
    <source>
        <dbReference type="WBParaSite" id="sdigi.contig99.g4293.t1"/>
    </source>
</evidence>
<evidence type="ECO:0000256" key="8">
    <source>
        <dbReference type="ARBA" id="ARBA00029602"/>
    </source>
</evidence>
<dbReference type="InterPro" id="IPR012721">
    <property type="entry name" value="Chap_CCT_theta"/>
</dbReference>
<dbReference type="InterPro" id="IPR017998">
    <property type="entry name" value="Chaperone_TCP-1"/>
</dbReference>
<dbReference type="InterPro" id="IPR027413">
    <property type="entry name" value="GROEL-like_equatorial_sf"/>
</dbReference>
<dbReference type="PROSITE" id="PS00995">
    <property type="entry name" value="TCP1_3"/>
    <property type="match status" value="1"/>
</dbReference>
<evidence type="ECO:0000256" key="1">
    <source>
        <dbReference type="ARBA" id="ARBA00004496"/>
    </source>
</evidence>
<accession>A0A915Q5C0</accession>
<dbReference type="GO" id="GO:0140662">
    <property type="term" value="F:ATP-dependent protein folding chaperone"/>
    <property type="evidence" value="ECO:0007669"/>
    <property type="project" value="InterPro"/>
</dbReference>
<evidence type="ECO:0000256" key="7">
    <source>
        <dbReference type="ARBA" id="ARBA00023186"/>
    </source>
</evidence>